<evidence type="ECO:0000313" key="1">
    <source>
        <dbReference type="EMBL" id="EOP46011.1"/>
    </source>
</evidence>
<dbReference type="PATRIC" id="fig|1053236.3.peg.883"/>
<protein>
    <submittedName>
        <fullName evidence="1">Uncharacterized protein</fullName>
    </submittedName>
</protein>
<dbReference type="RefSeq" id="WP_016119241.1">
    <property type="nucleotide sequence ID" value="NZ_KB976675.1"/>
</dbReference>
<reference evidence="2" key="1">
    <citation type="submission" date="2012-12" db="EMBL/GenBank/DDBJ databases">
        <title>The genome sequence of Bacillus cereus VD146.</title>
        <authorList>
            <consortium name="The Broad Institute Genome Sequencing Platform"/>
            <consortium name="The Broad Institute Genome Sequencing Center for Infectious Disease"/>
            <person name="Feldgarden M."/>
            <person name="Van der Auwera G.A."/>
            <person name="Mahillon J."/>
            <person name="Duprez V."/>
            <person name="Timmery S."/>
            <person name="Mattelet C."/>
            <person name="Dierick K."/>
            <person name="Sun M."/>
            <person name="Yu Z."/>
            <person name="Zhu L."/>
            <person name="Hu X."/>
            <person name="Shank E.B."/>
            <person name="Swiecicka I."/>
            <person name="Hansen B.M."/>
            <person name="Andrup L."/>
            <person name="Walker B."/>
            <person name="Young S.K."/>
            <person name="Zeng Q."/>
            <person name="Gargeya S."/>
            <person name="Fitzgerald M."/>
            <person name="Haas B."/>
            <person name="Abouelleil A."/>
            <person name="Alvarado L."/>
            <person name="Arachchi H.M."/>
            <person name="Berlin A.M."/>
            <person name="Chapman S.B."/>
            <person name="Dewar J."/>
            <person name="Goldberg J."/>
            <person name="Griggs A."/>
            <person name="Gujja S."/>
            <person name="Hansen M."/>
            <person name="Howarth C."/>
            <person name="Imamovic A."/>
            <person name="Larimer J."/>
            <person name="McCowan C."/>
            <person name="Murphy C."/>
            <person name="Neiman D."/>
            <person name="Pearson M."/>
            <person name="Priest M."/>
            <person name="Roberts A."/>
            <person name="Saif S."/>
            <person name="Shea T."/>
            <person name="Sisk P."/>
            <person name="Sykes S."/>
            <person name="Wortman J."/>
            <person name="Nusbaum C."/>
            <person name="Birren B."/>
        </authorList>
    </citation>
    <scope>NUCLEOTIDE SEQUENCE [LARGE SCALE GENOMIC DNA]</scope>
    <source>
        <strain evidence="2">VD146</strain>
    </source>
</reference>
<dbReference type="Proteomes" id="UP000014020">
    <property type="component" value="Unassembled WGS sequence"/>
</dbReference>
<gene>
    <name evidence="1" type="ORF">IK1_04223</name>
</gene>
<organism evidence="1 2">
    <name type="scientific">Bacillus cereus (strain VD146)</name>
    <dbReference type="NCBI Taxonomy" id="1053236"/>
    <lineage>
        <taxon>Bacteria</taxon>
        <taxon>Bacillati</taxon>
        <taxon>Bacillota</taxon>
        <taxon>Bacilli</taxon>
        <taxon>Bacillales</taxon>
        <taxon>Bacillaceae</taxon>
        <taxon>Bacillus</taxon>
        <taxon>Bacillus cereus group</taxon>
    </lineage>
</organism>
<proteinExistence type="predicted"/>
<comment type="caution">
    <text evidence="1">The sequence shown here is derived from an EMBL/GenBank/DDBJ whole genome shotgun (WGS) entry which is preliminary data.</text>
</comment>
<evidence type="ECO:0000313" key="2">
    <source>
        <dbReference type="Proteomes" id="UP000014020"/>
    </source>
</evidence>
<dbReference type="AlphaFoldDB" id="R8NHK9"/>
<accession>R8NHK9</accession>
<dbReference type="EMBL" id="AHFE01000020">
    <property type="protein sequence ID" value="EOP46011.1"/>
    <property type="molecule type" value="Genomic_DNA"/>
</dbReference>
<dbReference type="HOGENOM" id="CLU_2630648_0_0_9"/>
<sequence length="78" mass="9036">MTIKAYGNREISKVVFSGNPTALSVWLKKRNDRTKILGALPNPYVEIGTRKGWTQEQIENWAKENRLKCDWSQVKESK</sequence>
<name>R8NHK9_BACCX</name>